<dbReference type="AlphaFoldDB" id="A0A076PK52"/>
<sequence>MPTTRLTSLEHAQSDQALIADFEDELSTSGMMASDSLQSQMSKAKYKPHWASWNERPVATVREAVCLVHGVNPPAYSRLDDEDSRRLHFGPHLKTLKQMITYVGGVRIAPGEDYECEPGDGTRIVLRDFVDQVRAGRLFKGFVFPEEFVGLNPPLPFEFEERASASFLSSEAALAPQQEEGTNERPSKSWARLLVLMAIEHYGFIPEWPPEKLSEPMKVSGLYQPLATLSAKHGVPYLRDRGTVRDAFMAAVQRLGEAEIVAIRDKLDKNAKSAQSSPETRT</sequence>
<dbReference type="Proteomes" id="UP000028782">
    <property type="component" value="Chromosome"/>
</dbReference>
<reference evidence="1 2" key="1">
    <citation type="journal article" date="2014" name="Genome Announc.">
        <title>Complete Genome Sequence of Polychlorinated Biphenyl Degrader Comamonas testosteroni TK102 (NBRC 109938).</title>
        <authorList>
            <person name="Fukuda K."/>
            <person name="Hosoyama A."/>
            <person name="Tsuchikane K."/>
            <person name="Ohji S."/>
            <person name="Yamazoe A."/>
            <person name="Fujita N."/>
            <person name="Shintani M."/>
            <person name="Kimbara K."/>
        </authorList>
    </citation>
    <scope>NUCLEOTIDE SEQUENCE [LARGE SCALE GENOMIC DNA]</scope>
    <source>
        <strain evidence="1">TK102</strain>
    </source>
</reference>
<evidence type="ECO:0000313" key="2">
    <source>
        <dbReference type="Proteomes" id="UP000028782"/>
    </source>
</evidence>
<accession>A0A076PK52</accession>
<dbReference type="RefSeq" id="WP_144244885.1">
    <property type="nucleotide sequence ID" value="NZ_CP006704.1"/>
</dbReference>
<evidence type="ECO:0000313" key="1">
    <source>
        <dbReference type="EMBL" id="AIJ45061.1"/>
    </source>
</evidence>
<dbReference type="HOGENOM" id="CLU_985935_0_0_4"/>
<proteinExistence type="predicted"/>
<name>A0A076PK52_COMTE</name>
<organism evidence="1 2">
    <name type="scientific">Comamonas testosteroni TK102</name>
    <dbReference type="NCBI Taxonomy" id="1392005"/>
    <lineage>
        <taxon>Bacteria</taxon>
        <taxon>Pseudomonadati</taxon>
        <taxon>Pseudomonadota</taxon>
        <taxon>Betaproteobacteria</taxon>
        <taxon>Burkholderiales</taxon>
        <taxon>Comamonadaceae</taxon>
        <taxon>Comamonas</taxon>
    </lineage>
</organism>
<gene>
    <name evidence="1" type="ORF">O987_04480</name>
</gene>
<dbReference type="KEGG" id="ctes:O987_04480"/>
<protein>
    <submittedName>
        <fullName evidence="1">Uncharacterized protein</fullName>
    </submittedName>
</protein>
<dbReference type="EMBL" id="CP006704">
    <property type="protein sequence ID" value="AIJ45061.1"/>
    <property type="molecule type" value="Genomic_DNA"/>
</dbReference>